<keyword evidence="6 7" id="KW-0472">Membrane</keyword>
<proteinExistence type="predicted"/>
<feature type="domain" description="ABC transporter" evidence="8">
    <location>
        <begin position="329"/>
        <end position="564"/>
    </location>
</feature>
<dbReference type="PROSITE" id="PS50929">
    <property type="entry name" value="ABC_TM1F"/>
    <property type="match status" value="1"/>
</dbReference>
<organism evidence="10 11">
    <name type="scientific">Azospirillum doebereinerae</name>
    <dbReference type="NCBI Taxonomy" id="92933"/>
    <lineage>
        <taxon>Bacteria</taxon>
        <taxon>Pseudomonadati</taxon>
        <taxon>Pseudomonadota</taxon>
        <taxon>Alphaproteobacteria</taxon>
        <taxon>Rhodospirillales</taxon>
        <taxon>Azospirillaceae</taxon>
        <taxon>Azospirillum</taxon>
    </lineage>
</organism>
<dbReference type="GO" id="GO:0016887">
    <property type="term" value="F:ATP hydrolysis activity"/>
    <property type="evidence" value="ECO:0007669"/>
    <property type="project" value="InterPro"/>
</dbReference>
<name>A0A3S1CHJ9_9PROT</name>
<evidence type="ECO:0000256" key="6">
    <source>
        <dbReference type="ARBA" id="ARBA00023136"/>
    </source>
</evidence>
<protein>
    <submittedName>
        <fullName evidence="10">Type I secretion system permease/ATPase</fullName>
    </submittedName>
</protein>
<evidence type="ECO:0000256" key="2">
    <source>
        <dbReference type="ARBA" id="ARBA00022692"/>
    </source>
</evidence>
<dbReference type="GO" id="GO:0005524">
    <property type="term" value="F:ATP binding"/>
    <property type="evidence" value="ECO:0007669"/>
    <property type="project" value="UniProtKB-KW"/>
</dbReference>
<dbReference type="InterPro" id="IPR039421">
    <property type="entry name" value="Type_1_exporter"/>
</dbReference>
<evidence type="ECO:0000259" key="9">
    <source>
        <dbReference type="PROSITE" id="PS50929"/>
    </source>
</evidence>
<dbReference type="GO" id="GO:0030256">
    <property type="term" value="C:type I protein secretion system complex"/>
    <property type="evidence" value="ECO:0007669"/>
    <property type="project" value="InterPro"/>
</dbReference>
<evidence type="ECO:0000256" key="3">
    <source>
        <dbReference type="ARBA" id="ARBA00022741"/>
    </source>
</evidence>
<dbReference type="GO" id="GO:0030253">
    <property type="term" value="P:protein secretion by the type I secretion system"/>
    <property type="evidence" value="ECO:0007669"/>
    <property type="project" value="InterPro"/>
</dbReference>
<dbReference type="GO" id="GO:0034040">
    <property type="term" value="F:ATPase-coupled lipid transmembrane transporter activity"/>
    <property type="evidence" value="ECO:0007669"/>
    <property type="project" value="TreeGrafter"/>
</dbReference>
<dbReference type="Gene3D" id="1.20.1560.10">
    <property type="entry name" value="ABC transporter type 1, transmembrane domain"/>
    <property type="match status" value="1"/>
</dbReference>
<dbReference type="OrthoDB" id="5288404at2"/>
<evidence type="ECO:0000313" key="11">
    <source>
        <dbReference type="Proteomes" id="UP000280346"/>
    </source>
</evidence>
<accession>A0A3S1CHJ9</accession>
<dbReference type="PANTHER" id="PTHR24221">
    <property type="entry name" value="ATP-BINDING CASSETTE SUB-FAMILY B"/>
    <property type="match status" value="1"/>
</dbReference>
<dbReference type="SMART" id="SM00382">
    <property type="entry name" value="AAA"/>
    <property type="match status" value="1"/>
</dbReference>
<evidence type="ECO:0000256" key="1">
    <source>
        <dbReference type="ARBA" id="ARBA00004651"/>
    </source>
</evidence>
<dbReference type="InterPro" id="IPR027417">
    <property type="entry name" value="P-loop_NTPase"/>
</dbReference>
<keyword evidence="3" id="KW-0547">Nucleotide-binding</keyword>
<feature type="transmembrane region" description="Helical" evidence="7">
    <location>
        <begin position="20"/>
        <end position="41"/>
    </location>
</feature>
<dbReference type="InterPro" id="IPR036640">
    <property type="entry name" value="ABC1_TM_sf"/>
</dbReference>
<keyword evidence="5 7" id="KW-1133">Transmembrane helix</keyword>
<evidence type="ECO:0000256" key="5">
    <source>
        <dbReference type="ARBA" id="ARBA00022989"/>
    </source>
</evidence>
<comment type="subcellular location">
    <subcellularLocation>
        <location evidence="1">Cell membrane</location>
        <topology evidence="1">Multi-pass membrane protein</topology>
    </subcellularLocation>
</comment>
<evidence type="ECO:0000256" key="4">
    <source>
        <dbReference type="ARBA" id="ARBA00022840"/>
    </source>
</evidence>
<dbReference type="Gene3D" id="3.40.50.300">
    <property type="entry name" value="P-loop containing nucleotide triphosphate hydrolases"/>
    <property type="match status" value="1"/>
</dbReference>
<reference evidence="10 11" key="1">
    <citation type="submission" date="2018-12" db="EMBL/GenBank/DDBJ databases">
        <authorList>
            <person name="Yang Y."/>
        </authorList>
    </citation>
    <scope>NUCLEOTIDE SEQUENCE [LARGE SCALE GENOMIC DNA]</scope>
    <source>
        <strain evidence="10 11">GSF71</strain>
    </source>
</reference>
<keyword evidence="4" id="KW-0067">ATP-binding</keyword>
<keyword evidence="2 7" id="KW-0812">Transmembrane</keyword>
<dbReference type="AlphaFoldDB" id="A0A3S1CHJ9"/>
<sequence length="578" mass="61290">MSSADRPLLTQAYRKIGQGLLLAGVLSLFVNVLMLVVPLYTMQVYDRVMSSRSLETLTMLAIIAVGGLALYGVLDFIRARAFLVTGAVVAHRFNVPALEASIVDALGGGTRNAGQTMRDLNDLRAFMTSSAVTAPLELAWAPIFLVILFLLHPVYGWVAIGSAVLLSVMGVLTDALTRRPLAQANEASARVFADIAGTVRHAEAIEAMGMLPALARRWQTAQTGSASLIDRGATVSRAMASASRSLRLMLQVGVIAAGATLVIDNTVSPGSMMAASLITGRLLQPFEQLVDGWRQWIKALEAHRRIRDLLNGGGTQRATMPLPPPQGDLKVDRVTHVPAGLNRPVLRGVSFSVAAGEVLGVIGPSGAGKSTLARLLVGVWQPTAGGIFLDGTSTFLWERESFGKYVGYVPQSVALLDGTIGENIARMADADPAEIVRAARLAGVHEMIGRLPFGYDTAVGENAFALSGGQRQRIALARALFGRPRLLVLDEPNSNLDHEGEQALLHAIGKARAEGTTVVMIAHRPSIVSAADKLVVLKDGAVEHFGARADVLKLVQTGVPAGVTRLVRTGTARTGDQR</sequence>
<dbReference type="PROSITE" id="PS00211">
    <property type="entry name" value="ABC_TRANSPORTER_1"/>
    <property type="match status" value="1"/>
</dbReference>
<dbReference type="SUPFAM" id="SSF52540">
    <property type="entry name" value="P-loop containing nucleoside triphosphate hydrolases"/>
    <property type="match status" value="1"/>
</dbReference>
<evidence type="ECO:0000256" key="7">
    <source>
        <dbReference type="SAM" id="Phobius"/>
    </source>
</evidence>
<dbReference type="SUPFAM" id="SSF90123">
    <property type="entry name" value="ABC transporter transmembrane region"/>
    <property type="match status" value="1"/>
</dbReference>
<dbReference type="GO" id="GO:0005886">
    <property type="term" value="C:plasma membrane"/>
    <property type="evidence" value="ECO:0007669"/>
    <property type="project" value="UniProtKB-SubCell"/>
</dbReference>
<dbReference type="PANTHER" id="PTHR24221:SF654">
    <property type="entry name" value="ATP-BINDING CASSETTE SUB-FAMILY B MEMBER 6"/>
    <property type="match status" value="1"/>
</dbReference>
<dbReference type="InterPro" id="IPR017871">
    <property type="entry name" value="ABC_transporter-like_CS"/>
</dbReference>
<dbReference type="GO" id="GO:0140359">
    <property type="term" value="F:ABC-type transporter activity"/>
    <property type="evidence" value="ECO:0007669"/>
    <property type="project" value="InterPro"/>
</dbReference>
<dbReference type="InterPro" id="IPR010128">
    <property type="entry name" value="ATPase_T1SS_PrtD-like"/>
</dbReference>
<dbReference type="Pfam" id="PF00664">
    <property type="entry name" value="ABC_membrane"/>
    <property type="match status" value="1"/>
</dbReference>
<evidence type="ECO:0000313" key="10">
    <source>
        <dbReference type="EMBL" id="RUQ72146.1"/>
    </source>
</evidence>
<feature type="domain" description="ABC transmembrane type-1" evidence="9">
    <location>
        <begin position="21"/>
        <end position="298"/>
    </location>
</feature>
<comment type="caution">
    <text evidence="10">The sequence shown here is derived from an EMBL/GenBank/DDBJ whole genome shotgun (WGS) entry which is preliminary data.</text>
</comment>
<dbReference type="PROSITE" id="PS50893">
    <property type="entry name" value="ABC_TRANSPORTER_2"/>
    <property type="match status" value="1"/>
</dbReference>
<gene>
    <name evidence="10" type="ORF">EJ913_11340</name>
</gene>
<dbReference type="EMBL" id="RZIJ01000007">
    <property type="protein sequence ID" value="RUQ72146.1"/>
    <property type="molecule type" value="Genomic_DNA"/>
</dbReference>
<dbReference type="InterPro" id="IPR003439">
    <property type="entry name" value="ABC_transporter-like_ATP-bd"/>
</dbReference>
<keyword evidence="11" id="KW-1185">Reference proteome</keyword>
<dbReference type="Pfam" id="PF00005">
    <property type="entry name" value="ABC_tran"/>
    <property type="match status" value="1"/>
</dbReference>
<dbReference type="Proteomes" id="UP000280346">
    <property type="component" value="Unassembled WGS sequence"/>
</dbReference>
<dbReference type="NCBIfam" id="TIGR01842">
    <property type="entry name" value="type_I_sec_PrtD"/>
    <property type="match status" value="1"/>
</dbReference>
<evidence type="ECO:0000259" key="8">
    <source>
        <dbReference type="PROSITE" id="PS50893"/>
    </source>
</evidence>
<feature type="transmembrane region" description="Helical" evidence="7">
    <location>
        <begin position="53"/>
        <end position="74"/>
    </location>
</feature>
<dbReference type="InterPro" id="IPR003593">
    <property type="entry name" value="AAA+_ATPase"/>
</dbReference>
<dbReference type="InterPro" id="IPR011527">
    <property type="entry name" value="ABC1_TM_dom"/>
</dbReference>